<dbReference type="GO" id="GO:0005634">
    <property type="term" value="C:nucleus"/>
    <property type="evidence" value="ECO:0007669"/>
    <property type="project" value="TreeGrafter"/>
</dbReference>
<evidence type="ECO:0000259" key="1">
    <source>
        <dbReference type="Pfam" id="PF03184"/>
    </source>
</evidence>
<dbReference type="Proteomes" id="UP001165289">
    <property type="component" value="Unassembled WGS sequence"/>
</dbReference>
<dbReference type="AlphaFoldDB" id="A0AAV7JEZ9"/>
<dbReference type="Pfam" id="PF03184">
    <property type="entry name" value="DDE_1"/>
    <property type="match status" value="1"/>
</dbReference>
<evidence type="ECO:0000313" key="2">
    <source>
        <dbReference type="EMBL" id="KAI6647413.1"/>
    </source>
</evidence>
<dbReference type="GO" id="GO:0003677">
    <property type="term" value="F:DNA binding"/>
    <property type="evidence" value="ECO:0007669"/>
    <property type="project" value="TreeGrafter"/>
</dbReference>
<dbReference type="InterPro" id="IPR050863">
    <property type="entry name" value="CenT-Element_Derived"/>
</dbReference>
<dbReference type="InterPro" id="IPR004875">
    <property type="entry name" value="DDE_SF_endonuclease_dom"/>
</dbReference>
<proteinExistence type="predicted"/>
<dbReference type="PANTHER" id="PTHR19303:SF73">
    <property type="entry name" value="PROTEIN PDC2"/>
    <property type="match status" value="1"/>
</dbReference>
<dbReference type="PANTHER" id="PTHR19303">
    <property type="entry name" value="TRANSPOSON"/>
    <property type="match status" value="1"/>
</dbReference>
<name>A0AAV7JEZ9_9METZ</name>
<evidence type="ECO:0000313" key="3">
    <source>
        <dbReference type="Proteomes" id="UP001165289"/>
    </source>
</evidence>
<accession>A0AAV7JEZ9</accession>
<comment type="caution">
    <text evidence="2">The sequence shown here is derived from an EMBL/GenBank/DDBJ whole genome shotgun (WGS) entry which is preliminary data.</text>
</comment>
<organism evidence="2 3">
    <name type="scientific">Oopsacas minuta</name>
    <dbReference type="NCBI Taxonomy" id="111878"/>
    <lineage>
        <taxon>Eukaryota</taxon>
        <taxon>Metazoa</taxon>
        <taxon>Porifera</taxon>
        <taxon>Hexactinellida</taxon>
        <taxon>Hexasterophora</taxon>
        <taxon>Lyssacinosida</taxon>
        <taxon>Leucopsacidae</taxon>
        <taxon>Oopsacas</taxon>
    </lineage>
</organism>
<sequence length="122" mass="14061">MINKSKKPRCFKNIKMNTLPITYCSKQNAWMTRTIFQEWISKRDSVLGENCRKILLLLNNCPAHPRISTLTNIRLEFLPANTTSLIQPLDQGIIMNLKYFYRQEVVQKTIAGIDDNLVSSSA</sequence>
<feature type="domain" description="DDE-1" evidence="1">
    <location>
        <begin position="2"/>
        <end position="114"/>
    </location>
</feature>
<keyword evidence="3" id="KW-1185">Reference proteome</keyword>
<protein>
    <submittedName>
        <fullName evidence="2">Tigger transposable element-derived protein 4-like</fullName>
    </submittedName>
</protein>
<reference evidence="2 3" key="1">
    <citation type="journal article" date="2023" name="BMC Biol.">
        <title>The compact genome of the sponge Oopsacas minuta (Hexactinellida) is lacking key metazoan core genes.</title>
        <authorList>
            <person name="Santini S."/>
            <person name="Schenkelaars Q."/>
            <person name="Jourda C."/>
            <person name="Duchesne M."/>
            <person name="Belahbib H."/>
            <person name="Rocher C."/>
            <person name="Selva M."/>
            <person name="Riesgo A."/>
            <person name="Vervoort M."/>
            <person name="Leys S.P."/>
            <person name="Kodjabachian L."/>
            <person name="Le Bivic A."/>
            <person name="Borchiellini C."/>
            <person name="Claverie J.M."/>
            <person name="Renard E."/>
        </authorList>
    </citation>
    <scope>NUCLEOTIDE SEQUENCE [LARGE SCALE GENOMIC DNA]</scope>
    <source>
        <strain evidence="2">SPO-2</strain>
    </source>
</reference>
<gene>
    <name evidence="2" type="ORF">LOD99_12409</name>
</gene>
<dbReference type="EMBL" id="JAKMXF010000343">
    <property type="protein sequence ID" value="KAI6647413.1"/>
    <property type="molecule type" value="Genomic_DNA"/>
</dbReference>